<proteinExistence type="inferred from homology"/>
<dbReference type="InterPro" id="IPR050107">
    <property type="entry name" value="ABC_carbohydrate_import_ATPase"/>
</dbReference>
<keyword evidence="3 9" id="KW-0762">Sugar transport</keyword>
<dbReference type="GO" id="GO:0005524">
    <property type="term" value="F:ATP binding"/>
    <property type="evidence" value="ECO:0007669"/>
    <property type="project" value="UniProtKB-KW"/>
</dbReference>
<dbReference type="PROSITE" id="PS50893">
    <property type="entry name" value="ABC_TRANSPORTER_2"/>
    <property type="match status" value="2"/>
</dbReference>
<dbReference type="PANTHER" id="PTHR43790:SF7">
    <property type="entry name" value="GALACTOSE_METHYL GALACTOSIDE IMPORT ATP-BINDING PROTEIN MGLA"/>
    <property type="match status" value="1"/>
</dbReference>
<name>A0ABS1J3E9_9FIRM</name>
<organism evidence="11 12">
    <name type="scientific">Catonella massiliensis</name>
    <dbReference type="NCBI Taxonomy" id="2799636"/>
    <lineage>
        <taxon>Bacteria</taxon>
        <taxon>Bacillati</taxon>
        <taxon>Bacillota</taxon>
        <taxon>Clostridia</taxon>
        <taxon>Lachnospirales</taxon>
        <taxon>Lachnospiraceae</taxon>
        <taxon>Catonella</taxon>
    </lineage>
</organism>
<dbReference type="Proteomes" id="UP000604730">
    <property type="component" value="Unassembled WGS sequence"/>
</dbReference>
<dbReference type="Gene3D" id="3.40.50.300">
    <property type="entry name" value="P-loop containing nucleotide triphosphate hydrolases"/>
    <property type="match status" value="2"/>
</dbReference>
<dbReference type="InterPro" id="IPR017871">
    <property type="entry name" value="ABC_transporter-like_CS"/>
</dbReference>
<evidence type="ECO:0000256" key="7">
    <source>
        <dbReference type="ARBA" id="ARBA00022967"/>
    </source>
</evidence>
<gene>
    <name evidence="11" type="ORF">JJN12_13035</name>
</gene>
<dbReference type="EMBL" id="JAEPRJ010000001">
    <property type="protein sequence ID" value="MBK5898686.1"/>
    <property type="molecule type" value="Genomic_DNA"/>
</dbReference>
<comment type="catalytic activity">
    <reaction evidence="9">
        <text>D-galactose(out) + ATP + H2O = D-galactose(in) + ADP + phosphate + H(+)</text>
        <dbReference type="Rhea" id="RHEA:60156"/>
        <dbReference type="ChEBI" id="CHEBI:4139"/>
        <dbReference type="ChEBI" id="CHEBI:15377"/>
        <dbReference type="ChEBI" id="CHEBI:15378"/>
        <dbReference type="ChEBI" id="CHEBI:30616"/>
        <dbReference type="ChEBI" id="CHEBI:43474"/>
        <dbReference type="ChEBI" id="CHEBI:456216"/>
        <dbReference type="EC" id="7.5.2.11"/>
    </reaction>
</comment>
<evidence type="ECO:0000256" key="4">
    <source>
        <dbReference type="ARBA" id="ARBA00022737"/>
    </source>
</evidence>
<evidence type="ECO:0000259" key="10">
    <source>
        <dbReference type="PROSITE" id="PS50893"/>
    </source>
</evidence>
<keyword evidence="7 9" id="KW-1278">Translocase</keyword>
<dbReference type="PANTHER" id="PTHR43790">
    <property type="entry name" value="CARBOHYDRATE TRANSPORT ATP-BINDING PROTEIN MG119-RELATED"/>
    <property type="match status" value="1"/>
</dbReference>
<comment type="function">
    <text evidence="9">Part of an ABC transporter complex involved in carbohydrate import. Could be involved in ribose, galactose and/or methyl galactoside import. Responsible for energy coupling to the transport system.</text>
</comment>
<dbReference type="CDD" id="cd03216">
    <property type="entry name" value="ABC_Carb_Monos_I"/>
    <property type="match status" value="1"/>
</dbReference>
<comment type="subcellular location">
    <subcellularLocation>
        <location evidence="9">Cell membrane</location>
        <topology evidence="9">Peripheral membrane protein</topology>
    </subcellularLocation>
</comment>
<dbReference type="SMART" id="SM00382">
    <property type="entry name" value="AAA"/>
    <property type="match status" value="2"/>
</dbReference>
<evidence type="ECO:0000256" key="3">
    <source>
        <dbReference type="ARBA" id="ARBA00022597"/>
    </source>
</evidence>
<comment type="caution">
    <text evidence="11">The sequence shown here is derived from an EMBL/GenBank/DDBJ whole genome shotgun (WGS) entry which is preliminary data.</text>
</comment>
<evidence type="ECO:0000313" key="12">
    <source>
        <dbReference type="Proteomes" id="UP000604730"/>
    </source>
</evidence>
<evidence type="ECO:0000256" key="8">
    <source>
        <dbReference type="ARBA" id="ARBA00023136"/>
    </source>
</evidence>
<keyword evidence="4" id="KW-0677">Repeat</keyword>
<dbReference type="InterPro" id="IPR003593">
    <property type="entry name" value="AAA+_ATPase"/>
</dbReference>
<feature type="domain" description="ABC transporter" evidence="10">
    <location>
        <begin position="7"/>
        <end position="242"/>
    </location>
</feature>
<evidence type="ECO:0000256" key="1">
    <source>
        <dbReference type="ARBA" id="ARBA00022448"/>
    </source>
</evidence>
<keyword evidence="8 9" id="KW-0472">Membrane</keyword>
<reference evidence="11 12" key="1">
    <citation type="submission" date="2021-01" db="EMBL/GenBank/DDBJ databases">
        <title>Isolation and description of Catonella massiliensis sp. nov., a novel Catonella species, isolated from a stable periodontitis subject.</title>
        <authorList>
            <person name="Antezack A."/>
            <person name="Boxberger M."/>
            <person name="La Scola B."/>
            <person name="Monnet-Corti V."/>
        </authorList>
    </citation>
    <scope>NUCLEOTIDE SEQUENCE [LARGE SCALE GENOMIC DNA]</scope>
    <source>
        <strain evidence="11 12">Marseille-Q4567</strain>
    </source>
</reference>
<keyword evidence="12" id="KW-1185">Reference proteome</keyword>
<dbReference type="InterPro" id="IPR027417">
    <property type="entry name" value="P-loop_NTPase"/>
</dbReference>
<dbReference type="RefSeq" id="WP_208430088.1">
    <property type="nucleotide sequence ID" value="NZ_JAEPRJ010000001.1"/>
</dbReference>
<keyword evidence="1 9" id="KW-0813">Transport</keyword>
<protein>
    <recommendedName>
        <fullName evidence="9">Ribose/galactose/methyl galactoside import ATP-binding protein</fullName>
        <ecNumber evidence="9">7.5.2.11</ecNumber>
    </recommendedName>
</protein>
<keyword evidence="2 9" id="KW-1003">Cell membrane</keyword>
<dbReference type="InterPro" id="IPR003439">
    <property type="entry name" value="ABC_transporter-like_ATP-bd"/>
</dbReference>
<feature type="domain" description="ABC transporter" evidence="10">
    <location>
        <begin position="253"/>
        <end position="494"/>
    </location>
</feature>
<comment type="similarity">
    <text evidence="9">Belongs to the ABC transporter superfamily.</text>
</comment>
<accession>A0ABS1J3E9</accession>
<evidence type="ECO:0000313" key="11">
    <source>
        <dbReference type="EMBL" id="MBK5898686.1"/>
    </source>
</evidence>
<dbReference type="CDD" id="cd03215">
    <property type="entry name" value="ABC_Carb_Monos_II"/>
    <property type="match status" value="1"/>
</dbReference>
<sequence length="494" mass="54437">MSDNIILRMKNINKRFPGVYALKNVNFELKSGEVHALLGENGAGKSTLIKVLGGIYHAEEGDIEIEGKNVSIASVQDAEQNGIAIIHQELVLVPHMSVAENIYLGREVGSGIFVNRSEMTKNAQKILDDLGMDIDARSLIKDLPIAKQQMVEITKAVSVNSKILVMDEPTSSISDKEVENLFKIMRDLTKKGVGIVYISHKMSELDEICDRVTVMRDGEYVGTKNVKETAKDELIAMMVGRTLTNYYVRDYGTPGEEILKVVGLSDGDKVNGVDFNIRKGEIVGFAGLVGAGRSETMQAIFGLTQNVTGEIYIQGNKVEINNPEDAIKYGLALVPESRKEQGLYLVQSVKYNTTIEVLKEFIGKFRVNDKRETEITQKYIDLMSTKTPSQAQEIGNLSGGNQQKVMIGRWLATKPKVLILDEPTRGIDVGAKSEIYAIMNNLVKTGVSIIMISSELPEIINMSDRVYVMAGGVVRGCISREEISQESIMHLAAI</sequence>
<evidence type="ECO:0000256" key="2">
    <source>
        <dbReference type="ARBA" id="ARBA00022475"/>
    </source>
</evidence>
<dbReference type="PROSITE" id="PS00211">
    <property type="entry name" value="ABC_TRANSPORTER_1"/>
    <property type="match status" value="1"/>
</dbReference>
<evidence type="ECO:0000256" key="9">
    <source>
        <dbReference type="RuleBase" id="RU367029"/>
    </source>
</evidence>
<keyword evidence="6 9" id="KW-0067">ATP-binding</keyword>
<evidence type="ECO:0000256" key="5">
    <source>
        <dbReference type="ARBA" id="ARBA00022741"/>
    </source>
</evidence>
<dbReference type="SUPFAM" id="SSF52540">
    <property type="entry name" value="P-loop containing nucleoside triphosphate hydrolases"/>
    <property type="match status" value="2"/>
</dbReference>
<dbReference type="EC" id="7.5.2.11" evidence="9"/>
<dbReference type="Pfam" id="PF00005">
    <property type="entry name" value="ABC_tran"/>
    <property type="match status" value="2"/>
</dbReference>
<evidence type="ECO:0000256" key="6">
    <source>
        <dbReference type="ARBA" id="ARBA00022840"/>
    </source>
</evidence>
<keyword evidence="5 9" id="KW-0547">Nucleotide-binding</keyword>